<dbReference type="PANTHER" id="PTHR48043:SF159">
    <property type="entry name" value="EG:EG0003.4 PROTEIN-RELATED"/>
    <property type="match status" value="1"/>
</dbReference>
<dbReference type="GO" id="GO:0016020">
    <property type="term" value="C:membrane"/>
    <property type="evidence" value="ECO:0007669"/>
    <property type="project" value="UniProtKB-SubCell"/>
</dbReference>
<keyword evidence="5" id="KW-0732">Signal</keyword>
<name>A0A1Y1JU93_PHOPY</name>
<reference evidence="6" key="1">
    <citation type="journal article" date="2016" name="Sci. Rep.">
        <title>Molecular characterization of firefly nuptial gifts: a multi-omics approach sheds light on postcopulatory sexual selection.</title>
        <authorList>
            <person name="Al-Wathiqui N."/>
            <person name="Fallon T.R."/>
            <person name="South A."/>
            <person name="Weng J.K."/>
            <person name="Lewis S.M."/>
        </authorList>
    </citation>
    <scope>NUCLEOTIDE SEQUENCE</scope>
</reference>
<comment type="similarity">
    <text evidence="1 4">Belongs to the UDP-glycosyltransferase family.</text>
</comment>
<keyword evidence="5" id="KW-0472">Membrane</keyword>
<accession>A0A1Y1JU93</accession>
<dbReference type="InParanoid" id="A0A1Y1JU93"/>
<dbReference type="GO" id="GO:0015020">
    <property type="term" value="F:glucuronosyltransferase activity"/>
    <property type="evidence" value="ECO:0007669"/>
    <property type="project" value="UniProtKB-EC"/>
</dbReference>
<dbReference type="SUPFAM" id="SSF53756">
    <property type="entry name" value="UDP-Glycosyltransferase/glycogen phosphorylase"/>
    <property type="match status" value="1"/>
</dbReference>
<keyword evidence="3 4" id="KW-0808">Transferase</keyword>
<dbReference type="EMBL" id="VVIM01000010">
    <property type="protein sequence ID" value="KAB0792207.1"/>
    <property type="molecule type" value="Genomic_DNA"/>
</dbReference>
<evidence type="ECO:0000256" key="5">
    <source>
        <dbReference type="RuleBase" id="RU362059"/>
    </source>
</evidence>
<dbReference type="FunFam" id="3.40.50.2000:FF:000050">
    <property type="entry name" value="UDP-glucuronosyltransferase"/>
    <property type="match status" value="1"/>
</dbReference>
<reference evidence="7 8" key="2">
    <citation type="journal article" date="2018" name="Elife">
        <title>Firefly genomes illuminate parallel origins of bioluminescence in beetles.</title>
        <authorList>
            <person name="Fallon T.R."/>
            <person name="Lower S.E."/>
            <person name="Chang C.H."/>
            <person name="Bessho-Uehara M."/>
            <person name="Martin G.J."/>
            <person name="Bewick A.J."/>
            <person name="Behringer M."/>
            <person name="Debat H.J."/>
            <person name="Wong I."/>
            <person name="Day J.C."/>
            <person name="Suvorov A."/>
            <person name="Silva C.J."/>
            <person name="Stanger-Hall K.F."/>
            <person name="Hall D.W."/>
            <person name="Schmitz R.J."/>
            <person name="Nelson D.R."/>
            <person name="Lewis S.M."/>
            <person name="Shigenobu S."/>
            <person name="Bybee S.M."/>
            <person name="Larracuente A.M."/>
            <person name="Oba Y."/>
            <person name="Weng J.K."/>
        </authorList>
    </citation>
    <scope>NUCLEOTIDE SEQUENCE [LARGE SCALE GENOMIC DNA]</scope>
    <source>
        <strain evidence="7">1611_PpyrPB1</strain>
        <tissue evidence="7">Whole body</tissue>
    </source>
</reference>
<protein>
    <recommendedName>
        <fullName evidence="5">UDP-glucuronosyltransferase</fullName>
        <ecNumber evidence="5">2.4.1.17</ecNumber>
    </recommendedName>
</protein>
<dbReference type="InterPro" id="IPR050271">
    <property type="entry name" value="UDP-glycosyltransferase"/>
</dbReference>
<keyword evidence="5" id="KW-0812">Transmembrane</keyword>
<evidence type="ECO:0000313" key="7">
    <source>
        <dbReference type="EMBL" id="KAB0792207.1"/>
    </source>
</evidence>
<dbReference type="EMBL" id="GEZM01102926">
    <property type="protein sequence ID" value="JAV51711.1"/>
    <property type="molecule type" value="Transcribed_RNA"/>
</dbReference>
<dbReference type="EC" id="2.4.1.17" evidence="5"/>
<evidence type="ECO:0000256" key="4">
    <source>
        <dbReference type="RuleBase" id="RU003718"/>
    </source>
</evidence>
<proteinExistence type="inferred from homology"/>
<feature type="transmembrane region" description="Helical" evidence="5">
    <location>
        <begin position="484"/>
        <end position="510"/>
    </location>
</feature>
<feature type="signal peptide" evidence="5">
    <location>
        <begin position="1"/>
        <end position="22"/>
    </location>
</feature>
<organism evidence="6">
    <name type="scientific">Photinus pyralis</name>
    <name type="common">Common eastern firefly</name>
    <name type="synonym">Lampyris pyralis</name>
    <dbReference type="NCBI Taxonomy" id="7054"/>
    <lineage>
        <taxon>Eukaryota</taxon>
        <taxon>Metazoa</taxon>
        <taxon>Ecdysozoa</taxon>
        <taxon>Arthropoda</taxon>
        <taxon>Hexapoda</taxon>
        <taxon>Insecta</taxon>
        <taxon>Pterygota</taxon>
        <taxon>Neoptera</taxon>
        <taxon>Endopterygota</taxon>
        <taxon>Coleoptera</taxon>
        <taxon>Polyphaga</taxon>
        <taxon>Elateriformia</taxon>
        <taxon>Elateroidea</taxon>
        <taxon>Lampyridae</taxon>
        <taxon>Lampyrinae</taxon>
        <taxon>Photinus</taxon>
    </lineage>
</organism>
<evidence type="ECO:0000313" key="6">
    <source>
        <dbReference type="EMBL" id="JAV51711.1"/>
    </source>
</evidence>
<dbReference type="AlphaFoldDB" id="A0A1Y1JU93"/>
<dbReference type="Pfam" id="PF00201">
    <property type="entry name" value="UDPGT"/>
    <property type="match status" value="1"/>
</dbReference>
<keyword evidence="2 4" id="KW-0328">Glycosyltransferase</keyword>
<evidence type="ECO:0000256" key="1">
    <source>
        <dbReference type="ARBA" id="ARBA00009995"/>
    </source>
</evidence>
<dbReference type="Proteomes" id="UP000327044">
    <property type="component" value="Unassembled WGS sequence"/>
</dbReference>
<dbReference type="PANTHER" id="PTHR48043">
    <property type="entry name" value="EG:EG0003.4 PROTEIN-RELATED"/>
    <property type="match status" value="1"/>
</dbReference>
<feature type="chain" id="PRO_5034081068" description="UDP-glucuronosyltransferase" evidence="5">
    <location>
        <begin position="23"/>
        <end position="520"/>
    </location>
</feature>
<reference evidence="7" key="3">
    <citation type="submission" date="2019-08" db="EMBL/GenBank/DDBJ databases">
        <authorList>
            <consortium name="Photinus pyralis genome working group"/>
            <person name="Fallon T.R."/>
            <person name="Sander Lower S.E."/>
            <person name="Weng J.-K."/>
        </authorList>
    </citation>
    <scope>NUCLEOTIDE SEQUENCE</scope>
    <source>
        <strain evidence="7">1611_PpyrPB1</strain>
        <tissue evidence="7">Whole body</tissue>
    </source>
</reference>
<gene>
    <name evidence="7" type="ORF">PPYR_14166</name>
</gene>
<keyword evidence="5" id="KW-1133">Transmembrane helix</keyword>
<dbReference type="InterPro" id="IPR035595">
    <property type="entry name" value="UDP_glycos_trans_CS"/>
</dbReference>
<evidence type="ECO:0000313" key="8">
    <source>
        <dbReference type="Proteomes" id="UP000327044"/>
    </source>
</evidence>
<evidence type="ECO:0000256" key="3">
    <source>
        <dbReference type="ARBA" id="ARBA00022679"/>
    </source>
</evidence>
<comment type="catalytic activity">
    <reaction evidence="5">
        <text>glucuronate acceptor + UDP-alpha-D-glucuronate = acceptor beta-D-glucuronoside + UDP + H(+)</text>
        <dbReference type="Rhea" id="RHEA:21032"/>
        <dbReference type="ChEBI" id="CHEBI:15378"/>
        <dbReference type="ChEBI" id="CHEBI:58052"/>
        <dbReference type="ChEBI" id="CHEBI:58223"/>
        <dbReference type="ChEBI" id="CHEBI:132367"/>
        <dbReference type="ChEBI" id="CHEBI:132368"/>
        <dbReference type="EC" id="2.4.1.17"/>
    </reaction>
</comment>
<keyword evidence="8" id="KW-1185">Reference proteome</keyword>
<dbReference type="OrthoDB" id="5835829at2759"/>
<sequence length="520" mass="59401">MGYNSFARFLLLLCVQIKQHNGARILGIVPTPSYSHQVVFQPIWTELALRGHDLTVLTTDPMNNSSLPNLKEIDLGFAYDLWNVKHNFTHMIRTAPDSLLKFIDRYVEMVDDIVDHQLAHPEVKALITNKTEHFDLLMLEYPYPSLTTFSERFACPFIGMTSLDAHSNIYDAVGNPSHPVLNPDFSLPFGGSLNFRQRVLSLLFQTYTRLYVRMYSYPKLESQVRKHFGDGYPPLGDIAIKVSMLFVNVDPIFHNIRPILPAVVRIGGGTHLKAPRPLPSALQSYLDNATEGFVYFSLGSNVKSADIDLQLRNTLLAAFAELPYRVLWKFENEDLPGRPPNVYISKWFPQQDILRHPNIKLFVTQGGLQSMEEAVYNHVPMLGLPFYADQYSNVDLMVGKGFGLSLNHADLEKEEFIKAILEVITNPRYRSRVIELVSVALDQPMTGLERAVWWTEYVLRHKGAKSLRSPAIDLPLYQYLLLDILGFFIAVVLVLIFSFILFIKIIIIIIRMFRQKSKVD</sequence>
<dbReference type="Gene3D" id="3.40.50.2000">
    <property type="entry name" value="Glycogen Phosphorylase B"/>
    <property type="match status" value="1"/>
</dbReference>
<evidence type="ECO:0000256" key="2">
    <source>
        <dbReference type="ARBA" id="ARBA00022676"/>
    </source>
</evidence>
<dbReference type="PROSITE" id="PS00375">
    <property type="entry name" value="UDPGT"/>
    <property type="match status" value="1"/>
</dbReference>
<dbReference type="InterPro" id="IPR002213">
    <property type="entry name" value="UDP_glucos_trans"/>
</dbReference>
<comment type="subcellular location">
    <subcellularLocation>
        <location evidence="5">Membrane</location>
        <topology evidence="5">Single-pass membrane protein</topology>
    </subcellularLocation>
</comment>
<dbReference type="CDD" id="cd03784">
    <property type="entry name" value="GT1_Gtf-like"/>
    <property type="match status" value="1"/>
</dbReference>